<comment type="catalytic activity">
    <reaction evidence="18 22">
        <text>L-threonyl-[protein] + ATP = O-phospho-L-threonyl-[protein] + ADP + H(+)</text>
        <dbReference type="Rhea" id="RHEA:46608"/>
        <dbReference type="Rhea" id="RHEA-COMP:11060"/>
        <dbReference type="Rhea" id="RHEA-COMP:11605"/>
        <dbReference type="ChEBI" id="CHEBI:15378"/>
        <dbReference type="ChEBI" id="CHEBI:30013"/>
        <dbReference type="ChEBI" id="CHEBI:30616"/>
        <dbReference type="ChEBI" id="CHEBI:61977"/>
        <dbReference type="ChEBI" id="CHEBI:456216"/>
        <dbReference type="EC" id="2.7.11.1"/>
    </reaction>
</comment>
<dbReference type="PIRSF" id="PIRSF038146">
    <property type="entry name" value="Ser/Thr_PK_RIO3"/>
    <property type="match status" value="1"/>
</dbReference>
<evidence type="ECO:0000256" key="10">
    <source>
        <dbReference type="ARBA" id="ARBA00022679"/>
    </source>
</evidence>
<evidence type="ECO:0000256" key="14">
    <source>
        <dbReference type="ARBA" id="ARBA00022840"/>
    </source>
</evidence>
<evidence type="ECO:0000256" key="19">
    <source>
        <dbReference type="ARBA" id="ARBA00048679"/>
    </source>
</evidence>
<evidence type="ECO:0000256" key="4">
    <source>
        <dbReference type="ARBA" id="ARBA00012513"/>
    </source>
</evidence>
<keyword evidence="8" id="KW-0597">Phosphoprotein</keyword>
<dbReference type="GO" id="GO:0106310">
    <property type="term" value="F:protein serine kinase activity"/>
    <property type="evidence" value="ECO:0007669"/>
    <property type="project" value="RHEA"/>
</dbReference>
<dbReference type="GO" id="GO:0004674">
    <property type="term" value="F:protein serine/threonine kinase activity"/>
    <property type="evidence" value="ECO:0007669"/>
    <property type="project" value="UniProtKB-UniRule"/>
</dbReference>
<dbReference type="GO" id="GO:0005737">
    <property type="term" value="C:cytoplasm"/>
    <property type="evidence" value="ECO:0007669"/>
    <property type="project" value="UniProtKB-SubCell"/>
</dbReference>
<evidence type="ECO:0000256" key="7">
    <source>
        <dbReference type="ARBA" id="ARBA00022527"/>
    </source>
</evidence>
<dbReference type="GO" id="GO:0005524">
    <property type="term" value="F:ATP binding"/>
    <property type="evidence" value="ECO:0007669"/>
    <property type="project" value="UniProtKB-UniRule"/>
</dbReference>
<dbReference type="Pfam" id="PF01163">
    <property type="entry name" value="RIO1"/>
    <property type="match status" value="1"/>
</dbReference>
<dbReference type="EC" id="2.7.11.1" evidence="4 22"/>
<dbReference type="PANTHER" id="PTHR45723">
    <property type="entry name" value="SERINE/THREONINE-PROTEIN KINASE RIO1"/>
    <property type="match status" value="1"/>
</dbReference>
<dbReference type="InterPro" id="IPR018934">
    <property type="entry name" value="RIO_dom"/>
</dbReference>
<evidence type="ECO:0000256" key="15">
    <source>
        <dbReference type="ARBA" id="ARBA00022842"/>
    </source>
</evidence>
<evidence type="ECO:0000256" key="20">
    <source>
        <dbReference type="ARBA" id="ARBA00064322"/>
    </source>
</evidence>
<gene>
    <name evidence="25" type="ORF">KP79_PYT24016</name>
</gene>
<dbReference type="InterPro" id="IPR017406">
    <property type="entry name" value="Ser/Thr_kinase_Rio3"/>
</dbReference>
<evidence type="ECO:0000256" key="22">
    <source>
        <dbReference type="PIRNR" id="PIRNR038146"/>
    </source>
</evidence>
<evidence type="ECO:0000256" key="3">
    <source>
        <dbReference type="ARBA" id="ARBA00009196"/>
    </source>
</evidence>
<reference evidence="25 26" key="1">
    <citation type="journal article" date="2017" name="Nat. Ecol. Evol.">
        <title>Scallop genome provides insights into evolution of bilaterian karyotype and development.</title>
        <authorList>
            <person name="Wang S."/>
            <person name="Zhang J."/>
            <person name="Jiao W."/>
            <person name="Li J."/>
            <person name="Xun X."/>
            <person name="Sun Y."/>
            <person name="Guo X."/>
            <person name="Huan P."/>
            <person name="Dong B."/>
            <person name="Zhang L."/>
            <person name="Hu X."/>
            <person name="Sun X."/>
            <person name="Wang J."/>
            <person name="Zhao C."/>
            <person name="Wang Y."/>
            <person name="Wang D."/>
            <person name="Huang X."/>
            <person name="Wang R."/>
            <person name="Lv J."/>
            <person name="Li Y."/>
            <person name="Zhang Z."/>
            <person name="Liu B."/>
            <person name="Lu W."/>
            <person name="Hui Y."/>
            <person name="Liang J."/>
            <person name="Zhou Z."/>
            <person name="Hou R."/>
            <person name="Li X."/>
            <person name="Liu Y."/>
            <person name="Li H."/>
            <person name="Ning X."/>
            <person name="Lin Y."/>
            <person name="Zhao L."/>
            <person name="Xing Q."/>
            <person name="Dou J."/>
            <person name="Li Y."/>
            <person name="Mao J."/>
            <person name="Guo H."/>
            <person name="Dou H."/>
            <person name="Li T."/>
            <person name="Mu C."/>
            <person name="Jiang W."/>
            <person name="Fu Q."/>
            <person name="Fu X."/>
            <person name="Miao Y."/>
            <person name="Liu J."/>
            <person name="Yu Q."/>
            <person name="Li R."/>
            <person name="Liao H."/>
            <person name="Li X."/>
            <person name="Kong Y."/>
            <person name="Jiang Z."/>
            <person name="Chourrout D."/>
            <person name="Li R."/>
            <person name="Bao Z."/>
        </authorList>
    </citation>
    <scope>NUCLEOTIDE SEQUENCE [LARGE SCALE GENOMIC DNA]</scope>
    <source>
        <strain evidence="25 26">PY_sf001</strain>
    </source>
</reference>
<dbReference type="SMART" id="SM00090">
    <property type="entry name" value="RIO"/>
    <property type="match status" value="1"/>
</dbReference>
<keyword evidence="17" id="KW-0051">Antiviral defense</keyword>
<name>A0A210QKA5_MIZYE</name>
<comment type="cofactor">
    <cofactor evidence="1 22">
        <name>Mg(2+)</name>
        <dbReference type="ChEBI" id="CHEBI:18420"/>
    </cofactor>
</comment>
<evidence type="ECO:0000256" key="6">
    <source>
        <dbReference type="ARBA" id="ARBA00022517"/>
    </source>
</evidence>
<dbReference type="OrthoDB" id="205248at2759"/>
<comment type="caution">
    <text evidence="25">The sequence shown here is derived from an EMBL/GenBank/DDBJ whole genome shotgun (WGS) entry which is preliminary data.</text>
</comment>
<evidence type="ECO:0000256" key="9">
    <source>
        <dbReference type="ARBA" id="ARBA00022588"/>
    </source>
</evidence>
<dbReference type="FunFam" id="1.10.510.10:FF:000254">
    <property type="entry name" value="Serine/threonine-protein kinase RIO3"/>
    <property type="match status" value="1"/>
</dbReference>
<evidence type="ECO:0000256" key="21">
    <source>
        <dbReference type="ARBA" id="ARBA00068351"/>
    </source>
</evidence>
<dbReference type="SUPFAM" id="SSF56112">
    <property type="entry name" value="Protein kinase-like (PK-like)"/>
    <property type="match status" value="1"/>
</dbReference>
<keyword evidence="9" id="KW-0399">Innate immunity</keyword>
<dbReference type="PROSITE" id="PS01245">
    <property type="entry name" value="RIO1"/>
    <property type="match status" value="1"/>
</dbReference>
<evidence type="ECO:0000256" key="11">
    <source>
        <dbReference type="ARBA" id="ARBA00022723"/>
    </source>
</evidence>
<evidence type="ECO:0000256" key="17">
    <source>
        <dbReference type="ARBA" id="ARBA00023118"/>
    </source>
</evidence>
<dbReference type="GO" id="GO:0046872">
    <property type="term" value="F:metal ion binding"/>
    <property type="evidence" value="ECO:0007669"/>
    <property type="project" value="UniProtKB-UniRule"/>
</dbReference>
<evidence type="ECO:0000256" key="5">
    <source>
        <dbReference type="ARBA" id="ARBA00022490"/>
    </source>
</evidence>
<accession>A0A210QKA5</accession>
<dbReference type="GO" id="GO:0042254">
    <property type="term" value="P:ribosome biogenesis"/>
    <property type="evidence" value="ECO:0007669"/>
    <property type="project" value="UniProtKB-KW"/>
</dbReference>
<evidence type="ECO:0000256" key="1">
    <source>
        <dbReference type="ARBA" id="ARBA00001946"/>
    </source>
</evidence>
<comment type="subcellular location">
    <subcellularLocation>
        <location evidence="2">Cytoplasm</location>
    </subcellularLocation>
</comment>
<keyword evidence="26" id="KW-1185">Reference proteome</keyword>
<keyword evidence="5" id="KW-0963">Cytoplasm</keyword>
<evidence type="ECO:0000256" key="23">
    <source>
        <dbReference type="SAM" id="MobiDB-lite"/>
    </source>
</evidence>
<keyword evidence="15 22" id="KW-0460">Magnesium</keyword>
<keyword evidence="11 22" id="KW-0479">Metal-binding</keyword>
<keyword evidence="10 22" id="KW-0808">Transferase</keyword>
<dbReference type="AlphaFoldDB" id="A0A210QKA5"/>
<comment type="subunit">
    <text evidence="20">Interacts with CASP10. Interacts with IRF3; RIOK3 probably mediates the interaction of TBK1 with IRF3. Associated with 40S pre-ribosomal particles.</text>
</comment>
<keyword evidence="7 22" id="KW-0723">Serine/threonine-protein kinase</keyword>
<dbReference type="InterPro" id="IPR051272">
    <property type="entry name" value="RIO-type_Ser/Thr_kinase"/>
</dbReference>
<keyword evidence="14" id="KW-0067">ATP-binding</keyword>
<dbReference type="Proteomes" id="UP000242188">
    <property type="component" value="Unassembled WGS sequence"/>
</dbReference>
<evidence type="ECO:0000256" key="8">
    <source>
        <dbReference type="ARBA" id="ARBA00022553"/>
    </source>
</evidence>
<feature type="domain" description="RIO kinase" evidence="24">
    <location>
        <begin position="214"/>
        <end position="458"/>
    </location>
</feature>
<evidence type="ECO:0000313" key="26">
    <source>
        <dbReference type="Proteomes" id="UP000242188"/>
    </source>
</evidence>
<keyword evidence="12 22" id="KW-0547">Nucleotide-binding</keyword>
<evidence type="ECO:0000256" key="13">
    <source>
        <dbReference type="ARBA" id="ARBA00022777"/>
    </source>
</evidence>
<dbReference type="STRING" id="6573.A0A210QKA5"/>
<dbReference type="GO" id="GO:0051607">
    <property type="term" value="P:defense response to virus"/>
    <property type="evidence" value="ECO:0007669"/>
    <property type="project" value="UniProtKB-KW"/>
</dbReference>
<keyword evidence="13 22" id="KW-0418">Kinase</keyword>
<dbReference type="GO" id="GO:0045087">
    <property type="term" value="P:innate immune response"/>
    <property type="evidence" value="ECO:0007669"/>
    <property type="project" value="UniProtKB-KW"/>
</dbReference>
<protein>
    <recommendedName>
        <fullName evidence="21 22">Serine/threonine-protein kinase RIO3</fullName>
        <ecNumber evidence="4 22">2.7.11.1</ecNumber>
    </recommendedName>
</protein>
<comment type="similarity">
    <text evidence="3 22">Belongs to the protein kinase superfamily. RIO-type Ser/Thr kinase family.</text>
</comment>
<dbReference type="InterPro" id="IPR011009">
    <property type="entry name" value="Kinase-like_dom_sf"/>
</dbReference>
<evidence type="ECO:0000256" key="2">
    <source>
        <dbReference type="ARBA" id="ARBA00004496"/>
    </source>
</evidence>
<evidence type="ECO:0000256" key="18">
    <source>
        <dbReference type="ARBA" id="ARBA00047899"/>
    </source>
</evidence>
<dbReference type="CDD" id="cd05146">
    <property type="entry name" value="RIO3_euk"/>
    <property type="match status" value="1"/>
</dbReference>
<dbReference type="Gene3D" id="3.30.200.20">
    <property type="entry name" value="Phosphorylase Kinase, domain 1"/>
    <property type="match status" value="1"/>
</dbReference>
<dbReference type="EMBL" id="NEDP02003223">
    <property type="protein sequence ID" value="OWF49187.1"/>
    <property type="molecule type" value="Genomic_DNA"/>
</dbReference>
<feature type="compositionally biased region" description="Acidic residues" evidence="23">
    <location>
        <begin position="518"/>
        <end position="529"/>
    </location>
</feature>
<evidence type="ECO:0000313" key="25">
    <source>
        <dbReference type="EMBL" id="OWF49187.1"/>
    </source>
</evidence>
<dbReference type="FunFam" id="3.30.200.20:FF:000200">
    <property type="entry name" value="Serine/threonine-protein kinase RIO3"/>
    <property type="match status" value="1"/>
</dbReference>
<feature type="region of interest" description="Disordered" evidence="23">
    <location>
        <begin position="510"/>
        <end position="529"/>
    </location>
</feature>
<dbReference type="InterPro" id="IPR000687">
    <property type="entry name" value="RIO_kinase"/>
</dbReference>
<evidence type="ECO:0000259" key="24">
    <source>
        <dbReference type="SMART" id="SM00090"/>
    </source>
</evidence>
<evidence type="ECO:0000256" key="16">
    <source>
        <dbReference type="ARBA" id="ARBA00022859"/>
    </source>
</evidence>
<keyword evidence="16" id="KW-0391">Immunity</keyword>
<organism evidence="25 26">
    <name type="scientific">Mizuhopecten yessoensis</name>
    <name type="common">Japanese scallop</name>
    <name type="synonym">Patinopecten yessoensis</name>
    <dbReference type="NCBI Taxonomy" id="6573"/>
    <lineage>
        <taxon>Eukaryota</taxon>
        <taxon>Metazoa</taxon>
        <taxon>Spiralia</taxon>
        <taxon>Lophotrochozoa</taxon>
        <taxon>Mollusca</taxon>
        <taxon>Bivalvia</taxon>
        <taxon>Autobranchia</taxon>
        <taxon>Pteriomorphia</taxon>
        <taxon>Pectinida</taxon>
        <taxon>Pectinoidea</taxon>
        <taxon>Pectinidae</taxon>
        <taxon>Mizuhopecten</taxon>
    </lineage>
</organism>
<evidence type="ECO:0000256" key="12">
    <source>
        <dbReference type="ARBA" id="ARBA00022741"/>
    </source>
</evidence>
<proteinExistence type="inferred from homology"/>
<keyword evidence="6" id="KW-0690">Ribosome biogenesis</keyword>
<sequence length="529" mass="60724">MSSPWGKVTSAPVAPCSLEEVMSEQLAADLQAKADLTEWEFISGAEVDPEINLVTLTAGMSSEETKNDQMLAQILQMEFDKEYDKEVKAKEKKYNGESKVSLSFENYRTLHPAYRDDEDEIVPQLDDDYEVEMKWDKKTPTFNHQGVSGKGKDMITKHDSSVCGRRNASRMMEFPPEFEVGDGEGMDMKLPNHVYNKLKLHSIAENKRSQRLHEKKEFSTAEQAMDPRTRLMLYKMVNSLVLDSISGSISTGKESVVFHAFGGEIAGEAMPKEVAIKVFKTTLNEFKNREKYIHGDHRFSKDDFKKQNPRKIIKMWAMKETANLNRMKKFGLPCPVVQVQKMHVLVMSFIGEDQKPAPKLKDALMSGADLEDAYNQTLEFMKTMQHKCNLVHADLSEYNMLWWKDKVWVIDVSQAVDTTHPLAMEFLHRDCTNVSKFFHSGGVHKVMSPEEMFNHVTGLDISGEGADFISQVRRYDTEKSEEYLLCPTTDRKHFAFDFFFDKSQQERQEALKEVGFSDSEEEDIEKEEN</sequence>
<dbReference type="InterPro" id="IPR018935">
    <property type="entry name" value="RIO_kinase_CS"/>
</dbReference>
<comment type="catalytic activity">
    <reaction evidence="19 22">
        <text>L-seryl-[protein] + ATP = O-phospho-L-seryl-[protein] + ADP + H(+)</text>
        <dbReference type="Rhea" id="RHEA:17989"/>
        <dbReference type="Rhea" id="RHEA-COMP:9863"/>
        <dbReference type="Rhea" id="RHEA-COMP:11604"/>
        <dbReference type="ChEBI" id="CHEBI:15378"/>
        <dbReference type="ChEBI" id="CHEBI:29999"/>
        <dbReference type="ChEBI" id="CHEBI:30616"/>
        <dbReference type="ChEBI" id="CHEBI:83421"/>
        <dbReference type="ChEBI" id="CHEBI:456216"/>
        <dbReference type="EC" id="2.7.11.1"/>
    </reaction>
</comment>
<dbReference type="Gene3D" id="1.10.510.10">
    <property type="entry name" value="Transferase(Phosphotransferase) domain 1"/>
    <property type="match status" value="1"/>
</dbReference>